<organism evidence="1 2">
    <name type="scientific">Staphylococcus gallinarum</name>
    <dbReference type="NCBI Taxonomy" id="1293"/>
    <lineage>
        <taxon>Bacteria</taxon>
        <taxon>Bacillati</taxon>
        <taxon>Bacillota</taxon>
        <taxon>Bacilli</taxon>
        <taxon>Bacillales</taxon>
        <taxon>Staphylococcaceae</taxon>
        <taxon>Staphylococcus</taxon>
    </lineage>
</organism>
<proteinExistence type="predicted"/>
<evidence type="ECO:0000313" key="1">
    <source>
        <dbReference type="EMBL" id="SUM32964.1"/>
    </source>
</evidence>
<protein>
    <submittedName>
        <fullName evidence="1">Indole-3-glycerol phosphate synthase</fullName>
    </submittedName>
</protein>
<sequence length="46" mass="5420">MTILDEIVEYKKDLIKVGYYEEKLESLSKIDVSHKTYIRVTVSTIK</sequence>
<evidence type="ECO:0000313" key="2">
    <source>
        <dbReference type="Proteomes" id="UP000255277"/>
    </source>
</evidence>
<gene>
    <name evidence="1" type="primary">trpC_1</name>
    <name evidence="1" type="ORF">NCTC12195_02415</name>
</gene>
<dbReference type="EMBL" id="UHDK01000001">
    <property type="protein sequence ID" value="SUM32964.1"/>
    <property type="molecule type" value="Genomic_DNA"/>
</dbReference>
<reference evidence="1 2" key="1">
    <citation type="submission" date="2018-06" db="EMBL/GenBank/DDBJ databases">
        <authorList>
            <consortium name="Pathogen Informatics"/>
            <person name="Doyle S."/>
        </authorList>
    </citation>
    <scope>NUCLEOTIDE SEQUENCE [LARGE SCALE GENOMIC DNA]</scope>
    <source>
        <strain evidence="1 2">NCTC12195</strain>
    </source>
</reference>
<dbReference type="Proteomes" id="UP000255277">
    <property type="component" value="Unassembled WGS sequence"/>
</dbReference>
<name>A0A380FID6_STAGA</name>
<dbReference type="AlphaFoldDB" id="A0A380FID6"/>
<accession>A0A380FID6</accession>